<reference evidence="8 9" key="1">
    <citation type="submission" date="2013-02" db="EMBL/GenBank/DDBJ databases">
        <authorList>
            <person name="Fiebig A."/>
            <person name="Goeker M."/>
            <person name="Klenk H.-P.P."/>
        </authorList>
    </citation>
    <scope>NUCLEOTIDE SEQUENCE [LARGE SCALE GENOMIC DNA]</scope>
    <source>
        <strain evidence="8 9">DSM 19309</strain>
    </source>
</reference>
<feature type="transmembrane region" description="Helical" evidence="6">
    <location>
        <begin position="234"/>
        <end position="250"/>
    </location>
</feature>
<dbReference type="PANTHER" id="PTHR30341">
    <property type="entry name" value="SODIUM ION/PROTON ANTIPORTER NHAA-RELATED"/>
    <property type="match status" value="1"/>
</dbReference>
<dbReference type="PANTHER" id="PTHR30341:SF0">
    <property type="entry name" value="NA(+)_H(+) ANTIPORTER NHAA"/>
    <property type="match status" value="1"/>
</dbReference>
<dbReference type="HOGENOM" id="CLU_015803_1_2_5"/>
<keyword evidence="4 6" id="KW-1133">Transmembrane helix</keyword>
<keyword evidence="6" id="KW-0915">Sodium</keyword>
<protein>
    <recommendedName>
        <fullName evidence="6">Na(+)/H(+) antiporter NhaA</fullName>
    </recommendedName>
    <alternativeName>
        <fullName evidence="6">Sodium/proton antiporter NhaA</fullName>
    </alternativeName>
</protein>
<keyword evidence="6" id="KW-0050">Antiport</keyword>
<proteinExistence type="inferred from homology"/>
<dbReference type="Proteomes" id="UP000019666">
    <property type="component" value="Unassembled WGS sequence"/>
</dbReference>
<feature type="transmembrane region" description="Helical" evidence="6">
    <location>
        <begin position="63"/>
        <end position="82"/>
    </location>
</feature>
<keyword evidence="6" id="KW-0406">Ion transport</keyword>
<evidence type="ECO:0000256" key="3">
    <source>
        <dbReference type="ARBA" id="ARBA00022692"/>
    </source>
</evidence>
<keyword evidence="3 6" id="KW-0812">Transmembrane</keyword>
<keyword evidence="6" id="KW-0739">Sodium transport</keyword>
<evidence type="ECO:0000256" key="2">
    <source>
        <dbReference type="ARBA" id="ARBA00022475"/>
    </source>
</evidence>
<dbReference type="Pfam" id="PF06965">
    <property type="entry name" value="Na_H_antiport_1"/>
    <property type="match status" value="1"/>
</dbReference>
<gene>
    <name evidence="6" type="primary">nhaA</name>
    <name evidence="8" type="ORF">Rumeso_04890</name>
</gene>
<keyword evidence="6" id="KW-0813">Transport</keyword>
<dbReference type="InterPro" id="IPR023171">
    <property type="entry name" value="Na/H_antiporter_dom_sf"/>
</dbReference>
<evidence type="ECO:0000313" key="9">
    <source>
        <dbReference type="Proteomes" id="UP000019666"/>
    </source>
</evidence>
<comment type="subcellular location">
    <subcellularLocation>
        <location evidence="1">Cell inner membrane</location>
        <topology evidence="1">Multi-pass membrane protein</topology>
    </subcellularLocation>
    <subcellularLocation>
        <location evidence="6">Cell membrane</location>
        <topology evidence="6">Multi-pass membrane protein</topology>
    </subcellularLocation>
</comment>
<feature type="transmembrane region" description="Helical" evidence="6">
    <location>
        <begin position="324"/>
        <end position="346"/>
    </location>
</feature>
<feature type="compositionally biased region" description="Low complexity" evidence="7">
    <location>
        <begin position="470"/>
        <end position="482"/>
    </location>
</feature>
<feature type="transmembrane region" description="Helical" evidence="6">
    <location>
        <begin position="398"/>
        <end position="417"/>
    </location>
</feature>
<feature type="region of interest" description="Disordered" evidence="7">
    <location>
        <begin position="428"/>
        <end position="482"/>
    </location>
</feature>
<feature type="transmembrane region" description="Helical" evidence="6">
    <location>
        <begin position="7"/>
        <end position="26"/>
    </location>
</feature>
<dbReference type="HAMAP" id="MF_01844">
    <property type="entry name" value="NhaA"/>
    <property type="match status" value="1"/>
</dbReference>
<dbReference type="PATRIC" id="fig|442562.3.peg.4813"/>
<feature type="transmembrane region" description="Helical" evidence="6">
    <location>
        <begin position="138"/>
        <end position="157"/>
    </location>
</feature>
<evidence type="ECO:0000256" key="7">
    <source>
        <dbReference type="SAM" id="MobiDB-lite"/>
    </source>
</evidence>
<dbReference type="Gene3D" id="1.20.1530.10">
    <property type="entry name" value="Na+/H+ antiporter like domain"/>
    <property type="match status" value="1"/>
</dbReference>
<dbReference type="AlphaFoldDB" id="A0A017HCV0"/>
<organism evidence="8 9">
    <name type="scientific">Rubellimicrobium mesophilum DSM 19309</name>
    <dbReference type="NCBI Taxonomy" id="442562"/>
    <lineage>
        <taxon>Bacteria</taxon>
        <taxon>Pseudomonadati</taxon>
        <taxon>Pseudomonadota</taxon>
        <taxon>Alphaproteobacteria</taxon>
        <taxon>Rhodobacterales</taxon>
        <taxon>Roseobacteraceae</taxon>
        <taxon>Rubellimicrobium</taxon>
    </lineage>
</organism>
<evidence type="ECO:0000313" key="8">
    <source>
        <dbReference type="EMBL" id="EYD72120.1"/>
    </source>
</evidence>
<keyword evidence="2 6" id="KW-1003">Cell membrane</keyword>
<comment type="catalytic activity">
    <reaction evidence="6">
        <text>Na(+)(in) + 2 H(+)(out) = Na(+)(out) + 2 H(+)(in)</text>
        <dbReference type="Rhea" id="RHEA:29251"/>
        <dbReference type="ChEBI" id="CHEBI:15378"/>
        <dbReference type="ChEBI" id="CHEBI:29101"/>
    </reaction>
</comment>
<comment type="similarity">
    <text evidence="6">Belongs to the NhaA Na(+)/H(+) (TC 2.A.33) antiporter family.</text>
</comment>
<dbReference type="STRING" id="442562.Rumeso_04890"/>
<feature type="transmembrane region" description="Helical" evidence="6">
    <location>
        <begin position="164"/>
        <end position="186"/>
    </location>
</feature>
<dbReference type="GO" id="GO:0015385">
    <property type="term" value="F:sodium:proton antiporter activity"/>
    <property type="evidence" value="ECO:0007669"/>
    <property type="project" value="TreeGrafter"/>
</dbReference>
<evidence type="ECO:0000256" key="6">
    <source>
        <dbReference type="HAMAP-Rule" id="MF_01844"/>
    </source>
</evidence>
<dbReference type="InterPro" id="IPR004670">
    <property type="entry name" value="NhaA"/>
</dbReference>
<name>A0A017HCV0_9RHOB</name>
<evidence type="ECO:0000256" key="1">
    <source>
        <dbReference type="ARBA" id="ARBA00004429"/>
    </source>
</evidence>
<dbReference type="GO" id="GO:0006885">
    <property type="term" value="P:regulation of pH"/>
    <property type="evidence" value="ECO:0007669"/>
    <property type="project" value="InterPro"/>
</dbReference>
<evidence type="ECO:0000256" key="4">
    <source>
        <dbReference type="ARBA" id="ARBA00022989"/>
    </source>
</evidence>
<comment type="function">
    <text evidence="6">Na(+)/H(+) antiporter that extrudes sodium in exchange for external protons.</text>
</comment>
<sequence length="482" mass="51889">MYRVWDFVSTYSLLMIGGAILALIWANVDPHAYHAVVDWTILAGGPIGEPTYAPDGSVATRTLTLHFLVNDILMAFFFAVAAKEVWEAMVLEQGSLRGKSAFVPVLSAVGGMAGPVVVYLLLAALLGSETYDAVAHGWAVPTATDIAFSYIVARIIFGAGHPAVRFLLLLAIVDDALGLLIIAVFYPKGDVAPEWLLLSLGAALAAYVLFNWLPRFLDRGNEVQPNATWMRRNLSFWPYLLAGAVSWFGFQEAGLHPALGLLPIIPTMPHADRGFGIYAEAEQHLTDILNRFEHALKVPVEWILFLFGLLNAGVELNSVGTPTWLILTGLLIGKPVGIFLAGWIGARGLRLGLSRGMDFRDLLVVGFVAAIGFTVALFVAGVAFSPEATLAGHPIQEAAKLGALFSVLAAPIAWVVARMTGVRRQMGERMPLPHTPAWTGPPGQARGEPRRRTRPCPSPAPRPRSAKCVSATSSSATTARSW</sequence>
<dbReference type="GO" id="GO:0005886">
    <property type="term" value="C:plasma membrane"/>
    <property type="evidence" value="ECO:0007669"/>
    <property type="project" value="UniProtKB-SubCell"/>
</dbReference>
<evidence type="ECO:0000256" key="5">
    <source>
        <dbReference type="ARBA" id="ARBA00023136"/>
    </source>
</evidence>
<keyword evidence="9" id="KW-1185">Reference proteome</keyword>
<keyword evidence="5 6" id="KW-0472">Membrane</keyword>
<dbReference type="RefSeq" id="WP_082484045.1">
    <property type="nucleotide sequence ID" value="NZ_KK088579.1"/>
</dbReference>
<accession>A0A017HCV0</accession>
<dbReference type="OrthoDB" id="9808135at2"/>
<comment type="caution">
    <text evidence="8">The sequence shown here is derived from an EMBL/GenBank/DDBJ whole genome shotgun (WGS) entry which is preliminary data.</text>
</comment>
<feature type="transmembrane region" description="Helical" evidence="6">
    <location>
        <begin position="192"/>
        <end position="213"/>
    </location>
</feature>
<feature type="transmembrane region" description="Helical" evidence="6">
    <location>
        <begin position="102"/>
        <end position="126"/>
    </location>
</feature>
<dbReference type="EMBL" id="AOSK01000135">
    <property type="protein sequence ID" value="EYD72120.1"/>
    <property type="molecule type" value="Genomic_DNA"/>
</dbReference>
<feature type="transmembrane region" description="Helical" evidence="6">
    <location>
        <begin position="362"/>
        <end position="386"/>
    </location>
</feature>